<keyword evidence="2" id="KW-0805">Transcription regulation</keyword>
<dbReference type="PATRIC" id="fig|66430.4.peg.4674"/>
<evidence type="ECO:0000313" key="6">
    <source>
        <dbReference type="EMBL" id="KMO97763.1"/>
    </source>
</evidence>
<dbReference type="PANTHER" id="PTHR30346:SF0">
    <property type="entry name" value="HCA OPERON TRANSCRIPTIONAL ACTIVATOR HCAR"/>
    <property type="match status" value="1"/>
</dbReference>
<gene>
    <name evidence="6" type="ORF">ACS04_11405</name>
</gene>
<name>A0A0J6XSM1_9ACTN</name>
<dbReference type="STRING" id="66430.ACS04_11405"/>
<dbReference type="SUPFAM" id="SSF53850">
    <property type="entry name" value="Periplasmic binding protein-like II"/>
    <property type="match status" value="1"/>
</dbReference>
<dbReference type="GO" id="GO:0032993">
    <property type="term" value="C:protein-DNA complex"/>
    <property type="evidence" value="ECO:0007669"/>
    <property type="project" value="TreeGrafter"/>
</dbReference>
<protein>
    <submittedName>
        <fullName evidence="6">LysR family transcriptional regulator</fullName>
    </submittedName>
</protein>
<evidence type="ECO:0000256" key="1">
    <source>
        <dbReference type="ARBA" id="ARBA00009437"/>
    </source>
</evidence>
<dbReference type="Proteomes" id="UP000035932">
    <property type="component" value="Unassembled WGS sequence"/>
</dbReference>
<organism evidence="6 7">
    <name type="scientific">Streptomyces roseus</name>
    <dbReference type="NCBI Taxonomy" id="66430"/>
    <lineage>
        <taxon>Bacteria</taxon>
        <taxon>Bacillati</taxon>
        <taxon>Actinomycetota</taxon>
        <taxon>Actinomycetes</taxon>
        <taxon>Kitasatosporales</taxon>
        <taxon>Streptomycetaceae</taxon>
        <taxon>Streptomyces</taxon>
    </lineage>
</organism>
<dbReference type="RefSeq" id="WP_048476439.1">
    <property type="nucleotide sequence ID" value="NZ_JBIRUD010000024.1"/>
</dbReference>
<dbReference type="GO" id="GO:0003700">
    <property type="term" value="F:DNA-binding transcription factor activity"/>
    <property type="evidence" value="ECO:0007669"/>
    <property type="project" value="TreeGrafter"/>
</dbReference>
<dbReference type="Gene3D" id="3.40.190.10">
    <property type="entry name" value="Periplasmic binding protein-like II"/>
    <property type="match status" value="2"/>
</dbReference>
<dbReference type="AlphaFoldDB" id="A0A0J6XSM1"/>
<dbReference type="InterPro" id="IPR005119">
    <property type="entry name" value="LysR_subst-bd"/>
</dbReference>
<proteinExistence type="inferred from homology"/>
<comment type="similarity">
    <text evidence="1">Belongs to the LysR transcriptional regulatory family.</text>
</comment>
<comment type="caution">
    <text evidence="6">The sequence shown here is derived from an EMBL/GenBank/DDBJ whole genome shotgun (WGS) entry which is preliminary data.</text>
</comment>
<evidence type="ECO:0000256" key="4">
    <source>
        <dbReference type="ARBA" id="ARBA00023163"/>
    </source>
</evidence>
<evidence type="ECO:0000256" key="3">
    <source>
        <dbReference type="ARBA" id="ARBA00023125"/>
    </source>
</evidence>
<keyword evidence="3" id="KW-0238">DNA-binding</keyword>
<evidence type="ECO:0000313" key="7">
    <source>
        <dbReference type="Proteomes" id="UP000035932"/>
    </source>
</evidence>
<dbReference type="EMBL" id="LFML01000043">
    <property type="protein sequence ID" value="KMO97763.1"/>
    <property type="molecule type" value="Genomic_DNA"/>
</dbReference>
<feature type="domain" description="LysR substrate-binding" evidence="5">
    <location>
        <begin position="17"/>
        <end position="213"/>
    </location>
</feature>
<keyword evidence="4" id="KW-0804">Transcription</keyword>
<dbReference type="OrthoDB" id="79118at2"/>
<accession>A0A0J6XSM1</accession>
<dbReference type="Pfam" id="PF03466">
    <property type="entry name" value="LysR_substrate"/>
    <property type="match status" value="1"/>
</dbReference>
<keyword evidence="7" id="KW-1185">Reference proteome</keyword>
<evidence type="ECO:0000259" key="5">
    <source>
        <dbReference type="Pfam" id="PF03466"/>
    </source>
</evidence>
<dbReference type="PANTHER" id="PTHR30346">
    <property type="entry name" value="TRANSCRIPTIONAL DUAL REGULATOR HCAR-RELATED"/>
    <property type="match status" value="1"/>
</dbReference>
<sequence>MPAPTAPTAPADATRTRTRTVRLGVHGSTHLASRLVAAAGHAPESVEYVPYEVTAPFAPLRAGEADIMIVKYDPLEPDLALSRPVGFDGRAVLVGAHHPLAGRASVSVEEVAEYGGFRCPGAFPAHVWNLVVPPRTPLGRPIRRVHAMTTLTAMAELLRSTYAIHLSFRSLEAVVPPDIKVVPVHDLPPSPVAFAWLRGAEPPEHVRRFVADAQRAALR</sequence>
<dbReference type="GO" id="GO:0003677">
    <property type="term" value="F:DNA binding"/>
    <property type="evidence" value="ECO:0007669"/>
    <property type="project" value="UniProtKB-KW"/>
</dbReference>
<dbReference type="CDD" id="cd05466">
    <property type="entry name" value="PBP2_LTTR_substrate"/>
    <property type="match status" value="1"/>
</dbReference>
<evidence type="ECO:0000256" key="2">
    <source>
        <dbReference type="ARBA" id="ARBA00023015"/>
    </source>
</evidence>
<reference evidence="6 7" key="1">
    <citation type="submission" date="2015-06" db="EMBL/GenBank/DDBJ databases">
        <title>Recapitulation of the evolution of biosynthetic gene clusters reveals hidden chemical diversity on bacterial genomes.</title>
        <authorList>
            <person name="Cruz-Morales P."/>
            <person name="Martinez-Guerrero C."/>
            <person name="Morales-Escalante M.A."/>
            <person name="Yanez-Guerra L.A."/>
            <person name="Kopp J.F."/>
            <person name="Feldmann J."/>
            <person name="Ramos-Aboites H.E."/>
            <person name="Barona-Gomez F."/>
        </authorList>
    </citation>
    <scope>NUCLEOTIDE SEQUENCE [LARGE SCALE GENOMIC DNA]</scope>
    <source>
        <strain evidence="6 7">ATCC 31245</strain>
    </source>
</reference>